<comment type="caution">
    <text evidence="2">The sequence shown here is derived from an EMBL/GenBank/DDBJ whole genome shotgun (WGS) entry which is preliminary data.</text>
</comment>
<proteinExistence type="inferred from homology"/>
<dbReference type="SUPFAM" id="SSF51735">
    <property type="entry name" value="NAD(P)-binding Rossmann-fold domains"/>
    <property type="match status" value="1"/>
</dbReference>
<dbReference type="PANTHER" id="PTHR13812">
    <property type="entry name" value="KETIMINE REDUCTASE MU-CRYSTALLIN"/>
    <property type="match status" value="1"/>
</dbReference>
<sequence length="532" mass="57189">MAFTVLSDANVKQLFQGFGPDDVALMSDVLTDAFLSYSVGQEAQYQPPRAAVVRPNGQTGLFMPATMEDGMSVKIVGLPPPSSASTDLRCVLTVCDGTGRAVGIVNAEELTAFRTSLGSILLYRYRVRTESVVVFGAGKQALWHLRLALVLRGGDVGSITVVNRSRARASELIERLGAMGKASGAGATDAVSFTIIEATPDSAPGDDRLRSAVEDSDVIFCTTPSTQRLFPAEWLTSERASAKTRYISAIGSYKLNMKELDPDFLRAVVDTPLGSFTSARGGGKDGVVFVDSREACSLEAGELVEAGIPAGKITEVGELTHSLRAADETEAGLLRDWLGNGLIVYKSVGIGIMDLSLGKVIFGVGGKAQDWHSTLGFLSKLPDSFMFRSRNSLGEPWLAPENRTRSELIQYPGKTQPRAVVPWEADEDGDAIMADVADASNTVGFFDALGPEPRNRWELDEDGDAIMTDVADVANVVGFRDVVEDESRNRWMLGEDGDVIMTDAVGGFESMEAGSRVSWELDQDGDVIMRYL</sequence>
<dbReference type="InterPro" id="IPR036291">
    <property type="entry name" value="NAD(P)-bd_dom_sf"/>
</dbReference>
<dbReference type="EMBL" id="PUHP01000150">
    <property type="protein sequence ID" value="TQN72713.1"/>
    <property type="molecule type" value="Genomic_DNA"/>
</dbReference>
<dbReference type="InterPro" id="IPR003462">
    <property type="entry name" value="ODC_Mu_crystall"/>
</dbReference>
<organism evidence="2 3">
    <name type="scientific">Colletotrichum shisoi</name>
    <dbReference type="NCBI Taxonomy" id="2078593"/>
    <lineage>
        <taxon>Eukaryota</taxon>
        <taxon>Fungi</taxon>
        <taxon>Dikarya</taxon>
        <taxon>Ascomycota</taxon>
        <taxon>Pezizomycotina</taxon>
        <taxon>Sordariomycetes</taxon>
        <taxon>Hypocreomycetidae</taxon>
        <taxon>Glomerellales</taxon>
        <taxon>Glomerellaceae</taxon>
        <taxon>Colletotrichum</taxon>
        <taxon>Colletotrichum destructivum species complex</taxon>
    </lineage>
</organism>
<keyword evidence="3" id="KW-1185">Reference proteome</keyword>
<accession>A0A5Q4C033</accession>
<dbReference type="InterPro" id="IPR023401">
    <property type="entry name" value="ODC_N"/>
</dbReference>
<name>A0A5Q4C033_9PEZI</name>
<evidence type="ECO:0000313" key="2">
    <source>
        <dbReference type="EMBL" id="TQN72713.1"/>
    </source>
</evidence>
<dbReference type="AlphaFoldDB" id="A0A5Q4C033"/>
<protein>
    <recommendedName>
        <fullName evidence="4">Shikimate/quinate 5-dehydrogenase</fullName>
    </recommendedName>
</protein>
<dbReference type="GO" id="GO:0005737">
    <property type="term" value="C:cytoplasm"/>
    <property type="evidence" value="ECO:0007669"/>
    <property type="project" value="TreeGrafter"/>
</dbReference>
<dbReference type="Gene3D" id="3.40.50.720">
    <property type="entry name" value="NAD(P)-binding Rossmann-like Domain"/>
    <property type="match status" value="1"/>
</dbReference>
<dbReference type="PANTHER" id="PTHR13812:SF19">
    <property type="entry name" value="KETIMINE REDUCTASE MU-CRYSTALLIN"/>
    <property type="match status" value="1"/>
</dbReference>
<evidence type="ECO:0000313" key="3">
    <source>
        <dbReference type="Proteomes" id="UP000326340"/>
    </source>
</evidence>
<evidence type="ECO:0008006" key="4">
    <source>
        <dbReference type="Google" id="ProtNLM"/>
    </source>
</evidence>
<comment type="similarity">
    <text evidence="1">Belongs to the ornithine cyclodeaminase/mu-crystallin family.</text>
</comment>
<dbReference type="Gene3D" id="3.30.1780.10">
    <property type="entry name" value="ornithine cyclodeaminase, domain 1"/>
    <property type="match status" value="1"/>
</dbReference>
<dbReference type="OrthoDB" id="41492at2759"/>
<reference evidence="2 3" key="1">
    <citation type="journal article" date="2019" name="Sci. Rep.">
        <title>Colletotrichum shisoi sp. nov., an anthracnose pathogen of Perilla frutescens in Japan: molecular phylogenetic, morphological and genomic evidence.</title>
        <authorList>
            <person name="Gan P."/>
            <person name="Tsushima A."/>
            <person name="Hiroyama R."/>
            <person name="Narusaka M."/>
            <person name="Takano Y."/>
            <person name="Narusaka Y."/>
            <person name="Kawaradani M."/>
            <person name="Damm U."/>
            <person name="Shirasu K."/>
        </authorList>
    </citation>
    <scope>NUCLEOTIDE SEQUENCE [LARGE SCALE GENOMIC DNA]</scope>
    <source>
        <strain evidence="2 3">PG-2018a</strain>
    </source>
</reference>
<evidence type="ECO:0000256" key="1">
    <source>
        <dbReference type="ARBA" id="ARBA00008903"/>
    </source>
</evidence>
<gene>
    <name evidence="2" type="ORF">CSHISOI_02749</name>
</gene>
<dbReference type="Proteomes" id="UP000326340">
    <property type="component" value="Unassembled WGS sequence"/>
</dbReference>